<dbReference type="InterPro" id="IPR036641">
    <property type="entry name" value="HPT_dom_sf"/>
</dbReference>
<keyword evidence="1" id="KW-0902">Two-component regulatory system</keyword>
<evidence type="ECO:0000256" key="1">
    <source>
        <dbReference type="ARBA" id="ARBA00023012"/>
    </source>
</evidence>
<dbReference type="Gene3D" id="1.20.120.160">
    <property type="entry name" value="HPT domain"/>
    <property type="match status" value="1"/>
</dbReference>
<dbReference type="AlphaFoldDB" id="A0AAN1CX75"/>
<feature type="transmembrane region" description="Helical" evidence="4">
    <location>
        <begin position="12"/>
        <end position="28"/>
    </location>
</feature>
<evidence type="ECO:0000256" key="4">
    <source>
        <dbReference type="SAM" id="Phobius"/>
    </source>
</evidence>
<keyword evidence="7" id="KW-1185">Reference proteome</keyword>
<evidence type="ECO:0000313" key="6">
    <source>
        <dbReference type="EMBL" id="ANQ14031.1"/>
    </source>
</evidence>
<proteinExistence type="predicted"/>
<feature type="compositionally biased region" description="Basic and acidic residues" evidence="3">
    <location>
        <begin position="279"/>
        <end position="292"/>
    </location>
</feature>
<feature type="transmembrane region" description="Helical" evidence="4">
    <location>
        <begin position="233"/>
        <end position="253"/>
    </location>
</feature>
<sequence length="429" mass="48088">MQQLKASLRRYVWLLFILWCVLAVGFWQQSKQTIQMLSTVNELGSKIEEVRNFFNFELTNRVQHVDPTALKLQLVYAVRLQLEHESSGGVFSPDLTQLFYATDRFLENAHAFIGSDHELVSLAEQLRNSRARGNNSEKVHSMYYRLGALVLESIFSDSTTSADTYRELDSLFIESDSLIVEERSAFQRRLAQTSNVLAANAQGRYLAKQLLKPDLANQLATTNMTLERALTQLIVLFGGVSGLFLWVVTWAAFGKKEPNNLNGIKVTDTSADLLQTDKPDISIDEGSSKKNEQQVTVTHSSSEKTPALVDVPYIDINKMLESLSGDEEAVHMLLEVFIQDHSNDGVKLCQLLNADKEQAQRVVHSLKGVSGSLGAMPLSSISGDIELLIKEKQNVPESKLNKLKDILEQTILFAKRVLKSEKIQKTLTD</sequence>
<evidence type="ECO:0000313" key="7">
    <source>
        <dbReference type="Proteomes" id="UP000092741"/>
    </source>
</evidence>
<keyword evidence="4" id="KW-0472">Membrane</keyword>
<name>A0AAN1CX75_VIBNA</name>
<dbReference type="Pfam" id="PF01627">
    <property type="entry name" value="Hpt"/>
    <property type="match status" value="1"/>
</dbReference>
<evidence type="ECO:0000259" key="5">
    <source>
        <dbReference type="PROSITE" id="PS50894"/>
    </source>
</evidence>
<keyword evidence="4" id="KW-0812">Transmembrane</keyword>
<accession>A0AAN1CX75</accession>
<dbReference type="KEGG" id="vna:PN96_03155"/>
<dbReference type="Proteomes" id="UP000092741">
    <property type="component" value="Chromosome 1"/>
</dbReference>
<dbReference type="InterPro" id="IPR008207">
    <property type="entry name" value="Sig_transdc_His_kin_Hpt_dom"/>
</dbReference>
<keyword evidence="2" id="KW-0597">Phosphoprotein</keyword>
<protein>
    <submittedName>
        <fullName evidence="6">Histidine phosphotransferase</fullName>
    </submittedName>
</protein>
<feature type="domain" description="HPt" evidence="5">
    <location>
        <begin position="325"/>
        <end position="421"/>
    </location>
</feature>
<gene>
    <name evidence="6" type="ORF">BA890_10125</name>
</gene>
<evidence type="ECO:0000256" key="2">
    <source>
        <dbReference type="PROSITE-ProRule" id="PRU00110"/>
    </source>
</evidence>
<keyword evidence="4" id="KW-1133">Transmembrane helix</keyword>
<dbReference type="PROSITE" id="PS50894">
    <property type="entry name" value="HPT"/>
    <property type="match status" value="1"/>
</dbReference>
<evidence type="ECO:0000256" key="3">
    <source>
        <dbReference type="SAM" id="MobiDB-lite"/>
    </source>
</evidence>
<feature type="compositionally biased region" description="Polar residues" evidence="3">
    <location>
        <begin position="293"/>
        <end position="302"/>
    </location>
</feature>
<feature type="modified residue" description="Phosphohistidine" evidence="2">
    <location>
        <position position="364"/>
    </location>
</feature>
<feature type="region of interest" description="Disordered" evidence="3">
    <location>
        <begin position="279"/>
        <end position="302"/>
    </location>
</feature>
<reference evidence="6 7" key="1">
    <citation type="submission" date="2016-07" db="EMBL/GenBank/DDBJ databases">
        <title>Developing Vibrio natriegens as a novel, fast-growing host for biotechnology.</title>
        <authorList>
            <person name="Weinstock M.T."/>
            <person name="Hesek E.D."/>
            <person name="Wilson C.M."/>
            <person name="Gibson D.G."/>
        </authorList>
    </citation>
    <scope>NUCLEOTIDE SEQUENCE [LARGE SCALE GENOMIC DNA]</scope>
    <source>
        <strain evidence="6 7">ATCC 14048</strain>
    </source>
</reference>
<dbReference type="SUPFAM" id="SSF47226">
    <property type="entry name" value="Histidine-containing phosphotransfer domain, HPT domain"/>
    <property type="match status" value="1"/>
</dbReference>
<dbReference type="EMBL" id="CP016345">
    <property type="protein sequence ID" value="ANQ14031.1"/>
    <property type="molecule type" value="Genomic_DNA"/>
</dbReference>
<dbReference type="SMART" id="SM00073">
    <property type="entry name" value="HPT"/>
    <property type="match status" value="1"/>
</dbReference>
<organism evidence="6 7">
    <name type="scientific">Vibrio natriegens NBRC 15636 = ATCC 14048 = DSM 759</name>
    <dbReference type="NCBI Taxonomy" id="1219067"/>
    <lineage>
        <taxon>Bacteria</taxon>
        <taxon>Pseudomonadati</taxon>
        <taxon>Pseudomonadota</taxon>
        <taxon>Gammaproteobacteria</taxon>
        <taxon>Vibrionales</taxon>
        <taxon>Vibrionaceae</taxon>
        <taxon>Vibrio</taxon>
    </lineage>
</organism>
<dbReference type="GO" id="GO:0000160">
    <property type="term" value="P:phosphorelay signal transduction system"/>
    <property type="evidence" value="ECO:0007669"/>
    <property type="project" value="UniProtKB-KW"/>
</dbReference>
<dbReference type="GO" id="GO:0004672">
    <property type="term" value="F:protein kinase activity"/>
    <property type="evidence" value="ECO:0007669"/>
    <property type="project" value="UniProtKB-ARBA"/>
</dbReference>